<dbReference type="Proteomes" id="UP001501442">
    <property type="component" value="Unassembled WGS sequence"/>
</dbReference>
<evidence type="ECO:0000256" key="4">
    <source>
        <dbReference type="ARBA" id="ARBA00023235"/>
    </source>
</evidence>
<dbReference type="InterPro" id="IPR003722">
    <property type="entry name" value="Cbl_synth_CobH/CbiC"/>
</dbReference>
<evidence type="ECO:0000313" key="6">
    <source>
        <dbReference type="EMBL" id="GAA4632016.1"/>
    </source>
</evidence>
<comment type="pathway">
    <text evidence="1">Cofactor biosynthesis; adenosylcobalamin biosynthesis.</text>
</comment>
<comment type="similarity">
    <text evidence="2">Belongs to the CobH/CbiC family.</text>
</comment>
<proteinExistence type="inferred from homology"/>
<dbReference type="RefSeq" id="WP_345435010.1">
    <property type="nucleotide sequence ID" value="NZ_BAABHK010000010.1"/>
</dbReference>
<gene>
    <name evidence="6" type="ORF">GCM10023196_063690</name>
</gene>
<sequence length="204" mass="21222">MIKTRTVHPIEERSYEILRSRVDLSPMPPLWRAVAERVIHASADVEYAVDLVTDEAHLERGLRALRAGAPIVTDVAMVAAGITARETICSVADPAAARMARAAGITRSAAAIRLSYAEVGKGAIWVVGCAPTALEEIIARDVDPALVIGLPVGFVGAAESKEALRKSGLPAVSNVSEKGGSAVAAAALNALLYFEGTVEGEGNA</sequence>
<reference evidence="7" key="1">
    <citation type="journal article" date="2019" name="Int. J. Syst. Evol. Microbiol.">
        <title>The Global Catalogue of Microorganisms (GCM) 10K type strain sequencing project: providing services to taxonomists for standard genome sequencing and annotation.</title>
        <authorList>
            <consortium name="The Broad Institute Genomics Platform"/>
            <consortium name="The Broad Institute Genome Sequencing Center for Infectious Disease"/>
            <person name="Wu L."/>
            <person name="Ma J."/>
        </authorList>
    </citation>
    <scope>NUCLEOTIDE SEQUENCE [LARGE SCALE GENOMIC DNA]</scope>
    <source>
        <strain evidence="7">JCM 17939</strain>
    </source>
</reference>
<evidence type="ECO:0000256" key="3">
    <source>
        <dbReference type="ARBA" id="ARBA00022573"/>
    </source>
</evidence>
<evidence type="ECO:0000259" key="5">
    <source>
        <dbReference type="Pfam" id="PF02570"/>
    </source>
</evidence>
<dbReference type="Gene3D" id="3.40.50.10230">
    <property type="entry name" value="Cobalamin biosynthesis CobH/CbiC, precorrin-8X methylmutase"/>
    <property type="match status" value="1"/>
</dbReference>
<dbReference type="InterPro" id="IPR036588">
    <property type="entry name" value="CobH/CbiC_sf"/>
</dbReference>
<evidence type="ECO:0000313" key="7">
    <source>
        <dbReference type="Proteomes" id="UP001501442"/>
    </source>
</evidence>
<keyword evidence="4" id="KW-0413">Isomerase</keyword>
<dbReference type="PANTHER" id="PTHR43588">
    <property type="entry name" value="COBALT-PRECORRIN-8 METHYLMUTASE"/>
    <property type="match status" value="1"/>
</dbReference>
<evidence type="ECO:0000256" key="2">
    <source>
        <dbReference type="ARBA" id="ARBA00009774"/>
    </source>
</evidence>
<accession>A0ABP8UI94</accession>
<dbReference type="SUPFAM" id="SSF63965">
    <property type="entry name" value="Precorrin-8X methylmutase CbiC/CobH"/>
    <property type="match status" value="1"/>
</dbReference>
<feature type="domain" description="Cobalamin biosynthesis precorrin-8X methylmutase CobH/CbiC" evidence="5">
    <location>
        <begin position="10"/>
        <end position="193"/>
    </location>
</feature>
<name>A0ABP8UI94_9ACTN</name>
<dbReference type="EMBL" id="BAABHK010000010">
    <property type="protein sequence ID" value="GAA4632016.1"/>
    <property type="molecule type" value="Genomic_DNA"/>
</dbReference>
<keyword evidence="7" id="KW-1185">Reference proteome</keyword>
<protein>
    <submittedName>
        <fullName evidence="6">Precorrin-8X methylmutase</fullName>
    </submittedName>
</protein>
<organism evidence="6 7">
    <name type="scientific">Actinoallomurus vinaceus</name>
    <dbReference type="NCBI Taxonomy" id="1080074"/>
    <lineage>
        <taxon>Bacteria</taxon>
        <taxon>Bacillati</taxon>
        <taxon>Actinomycetota</taxon>
        <taxon>Actinomycetes</taxon>
        <taxon>Streptosporangiales</taxon>
        <taxon>Thermomonosporaceae</taxon>
        <taxon>Actinoallomurus</taxon>
    </lineage>
</organism>
<comment type="caution">
    <text evidence="6">The sequence shown here is derived from an EMBL/GenBank/DDBJ whole genome shotgun (WGS) entry which is preliminary data.</text>
</comment>
<dbReference type="PANTHER" id="PTHR43588:SF1">
    <property type="entry name" value="COBALT-PRECORRIN-8 METHYLMUTASE"/>
    <property type="match status" value="1"/>
</dbReference>
<evidence type="ECO:0000256" key="1">
    <source>
        <dbReference type="ARBA" id="ARBA00004953"/>
    </source>
</evidence>
<dbReference type="Pfam" id="PF02570">
    <property type="entry name" value="CbiC"/>
    <property type="match status" value="1"/>
</dbReference>
<keyword evidence="3" id="KW-0169">Cobalamin biosynthesis</keyword>